<dbReference type="RefSeq" id="XP_040709487.1">
    <property type="nucleotide sequence ID" value="XM_040853533.1"/>
</dbReference>
<dbReference type="Proteomes" id="UP000193689">
    <property type="component" value="Unassembled WGS sequence"/>
</dbReference>
<name>A0A1Y2D766_9PEZI</name>
<protein>
    <recommendedName>
        <fullName evidence="3">tRNA (adenine(58)-N(1))-methyltransferase non-catalytic subunit TRM6</fullName>
    </recommendedName>
    <alternativeName>
        <fullName evidence="6">tRNA(m1A58)-methyltransferase subunit TRM6</fullName>
    </alternativeName>
</protein>
<dbReference type="GeneID" id="63769745"/>
<dbReference type="PANTHER" id="PTHR12945">
    <property type="entry name" value="TRANSLATION INITIATION FACTOR EIF3-RELATED"/>
    <property type="match status" value="1"/>
</dbReference>
<dbReference type="FunCoup" id="A0A1Y2D766">
    <property type="interactions" value="924"/>
</dbReference>
<dbReference type="EMBL" id="MCFJ01000029">
    <property type="protein sequence ID" value="ORY55119.1"/>
    <property type="molecule type" value="Genomic_DNA"/>
</dbReference>
<gene>
    <name evidence="8" type="ORF">BCR38DRAFT_127726</name>
</gene>
<keyword evidence="4" id="KW-0819">tRNA processing</keyword>
<organism evidence="8 9">
    <name type="scientific">Pseudomassariella vexata</name>
    <dbReference type="NCBI Taxonomy" id="1141098"/>
    <lineage>
        <taxon>Eukaryota</taxon>
        <taxon>Fungi</taxon>
        <taxon>Dikarya</taxon>
        <taxon>Ascomycota</taxon>
        <taxon>Pezizomycotina</taxon>
        <taxon>Sordariomycetes</taxon>
        <taxon>Xylariomycetidae</taxon>
        <taxon>Amphisphaeriales</taxon>
        <taxon>Pseudomassariaceae</taxon>
        <taxon>Pseudomassariella</taxon>
    </lineage>
</organism>
<dbReference type="InterPro" id="IPR017423">
    <property type="entry name" value="TRM6"/>
</dbReference>
<comment type="similarity">
    <text evidence="2">Belongs to the TRM6/GCD10 family.</text>
</comment>
<evidence type="ECO:0000313" key="9">
    <source>
        <dbReference type="Proteomes" id="UP000193689"/>
    </source>
</evidence>
<evidence type="ECO:0000256" key="4">
    <source>
        <dbReference type="ARBA" id="ARBA00022694"/>
    </source>
</evidence>
<evidence type="ECO:0000256" key="5">
    <source>
        <dbReference type="ARBA" id="ARBA00023242"/>
    </source>
</evidence>
<feature type="region of interest" description="Disordered" evidence="7">
    <location>
        <begin position="646"/>
        <end position="666"/>
    </location>
</feature>
<dbReference type="GO" id="GO:0030488">
    <property type="term" value="P:tRNA methylation"/>
    <property type="evidence" value="ECO:0007669"/>
    <property type="project" value="InterPro"/>
</dbReference>
<keyword evidence="9" id="KW-1185">Reference proteome</keyword>
<comment type="subcellular location">
    <subcellularLocation>
        <location evidence="1">Nucleus</location>
    </subcellularLocation>
</comment>
<dbReference type="GO" id="GO:0005634">
    <property type="term" value="C:nucleus"/>
    <property type="evidence" value="ECO:0007669"/>
    <property type="project" value="UniProtKB-SubCell"/>
</dbReference>
<dbReference type="STRING" id="1141098.A0A1Y2D766"/>
<feature type="compositionally biased region" description="Polar residues" evidence="7">
    <location>
        <begin position="367"/>
        <end position="392"/>
    </location>
</feature>
<dbReference type="InParanoid" id="A0A1Y2D766"/>
<dbReference type="OrthoDB" id="10254665at2759"/>
<dbReference type="GO" id="GO:0031515">
    <property type="term" value="C:tRNA (m1A) methyltransferase complex"/>
    <property type="evidence" value="ECO:0007669"/>
    <property type="project" value="InterPro"/>
</dbReference>
<comment type="caution">
    <text evidence="8">The sequence shown here is derived from an EMBL/GenBank/DDBJ whole genome shotgun (WGS) entry which is preliminary data.</text>
</comment>
<sequence>MHSLIQPNAWVAIKLPSGDLKVLQVTPNTTISLGKYGSFPSNLIIHRPYHLTYELEDRREPEIFNRLRIVPASELYSDIIPAESSTSSDAATPVPEEDAGTVIPTGVEYSLVDPDSGVVLAKTNRAELDASARQKLSMDEIEALKKDATGAGKDLIAKLMLSHTALDQKTEYSLAKYKLLKTKKYIRRFSVLPMDVPLLDHFLLEEKDPLKILDMRDEMIALLGCWANVHYGGRHRCEKEVSHVDDAQIAEDSEPGTGRWLVLDDTGGLLVAAMAERMGILYPSDNGESLQKYLGSQQPATRPKASVTDGGAGKQDASSNPSASAAKRESPGKLESLPDRIATKANADTDMKLASNPSLPEAESASLVKQESTSNAAAFSAKTDTAVCQSSEGKPKRHPDGRHRGDDMKVPYADSNTLTLIHANSQPNLTYLRYYDFDIASPTQTVAHPLATNLMTLSWLQLLDPSADTTYSAEPAVVDAEELKTWKPNRRGNYHRKRRRWARIRHIVDTTKKGGFSGLVVASTMDPVSILRHAIPLLAGGAPIAIYSQSIEPLTALVDSYSIGRRAAWISNPPEEAEGKTPEELEQWAGTEEFPLNPTLLLGAAVQTSRVRKWQVLPGRTHPLMTSKGGSEGYIFTAWRVRPAEGKVEARGKGKQRKRKADEQVS</sequence>
<reference evidence="8 9" key="1">
    <citation type="submission" date="2016-07" db="EMBL/GenBank/DDBJ databases">
        <title>Pervasive Adenine N6-methylation of Active Genes in Fungi.</title>
        <authorList>
            <consortium name="DOE Joint Genome Institute"/>
            <person name="Mondo S.J."/>
            <person name="Dannebaum R.O."/>
            <person name="Kuo R.C."/>
            <person name="Labutti K."/>
            <person name="Haridas S."/>
            <person name="Kuo A."/>
            <person name="Salamov A."/>
            <person name="Ahrendt S.R."/>
            <person name="Lipzen A."/>
            <person name="Sullivan W."/>
            <person name="Andreopoulos W.B."/>
            <person name="Clum A."/>
            <person name="Lindquist E."/>
            <person name="Daum C."/>
            <person name="Ramamoorthy G.K."/>
            <person name="Gryganskyi A."/>
            <person name="Culley D."/>
            <person name="Magnuson J.K."/>
            <person name="James T.Y."/>
            <person name="O'Malley M.A."/>
            <person name="Stajich J.E."/>
            <person name="Spatafora J.W."/>
            <person name="Visel A."/>
            <person name="Grigoriev I.V."/>
        </authorList>
    </citation>
    <scope>NUCLEOTIDE SEQUENCE [LARGE SCALE GENOMIC DNA]</scope>
    <source>
        <strain evidence="8 9">CBS 129021</strain>
    </source>
</reference>
<evidence type="ECO:0000256" key="6">
    <source>
        <dbReference type="ARBA" id="ARBA00032319"/>
    </source>
</evidence>
<evidence type="ECO:0000256" key="7">
    <source>
        <dbReference type="SAM" id="MobiDB-lite"/>
    </source>
</evidence>
<proteinExistence type="inferred from homology"/>
<evidence type="ECO:0000313" key="8">
    <source>
        <dbReference type="EMBL" id="ORY55119.1"/>
    </source>
</evidence>
<dbReference type="PANTHER" id="PTHR12945:SF0">
    <property type="entry name" value="TRNA (ADENINE(58)-N(1))-METHYLTRANSFERASE NON-CATALYTIC SUBUNIT TRM6"/>
    <property type="match status" value="1"/>
</dbReference>
<feature type="compositionally biased region" description="Basic and acidic residues" evidence="7">
    <location>
        <begin position="326"/>
        <end position="351"/>
    </location>
</feature>
<evidence type="ECO:0000256" key="3">
    <source>
        <dbReference type="ARBA" id="ARBA00021704"/>
    </source>
</evidence>
<keyword evidence="5" id="KW-0539">Nucleus</keyword>
<accession>A0A1Y2D766</accession>
<dbReference type="Pfam" id="PF04189">
    <property type="entry name" value="Gcd10p"/>
    <property type="match status" value="1"/>
</dbReference>
<dbReference type="AlphaFoldDB" id="A0A1Y2D766"/>
<evidence type="ECO:0000256" key="2">
    <source>
        <dbReference type="ARBA" id="ARBA00008320"/>
    </source>
</evidence>
<evidence type="ECO:0000256" key="1">
    <source>
        <dbReference type="ARBA" id="ARBA00004123"/>
    </source>
</evidence>
<feature type="region of interest" description="Disordered" evidence="7">
    <location>
        <begin position="294"/>
        <end position="407"/>
    </location>
</feature>